<dbReference type="InterPro" id="IPR052557">
    <property type="entry name" value="CAP/Cytokinesis_protein"/>
</dbReference>
<dbReference type="InterPro" id="IPR038765">
    <property type="entry name" value="Papain-like_cys_pep_sf"/>
</dbReference>
<feature type="chain" id="PRO_5046622906" evidence="1">
    <location>
        <begin position="20"/>
        <end position="557"/>
    </location>
</feature>
<sequence>MKNKLTNSLLLLMVLTLTACTSDQKPSVQPKQEEKKDKYTTLAEEANKEDTLEKLELLPYAEKVEATLSSPKYKEFKANSTVTIKGKAKKYNSFKSDHVWIKVRSDEEGPNGQDFSYYAPIKEGKFEQKIHLFNGKGNYSVKVSVPSDTAEDYYYDIASFDVENVNPEIKRDIAYTKNAFQYDLKLKNSINGYMERDGSFELTGEVADSSVEQLMVELKKESESTKIMVPVENGKFTQKIPLYYGAGVHEVQIMTPKEGSTDFFSDAAHLYVKNLSSESFEPVKYSSAYEEKGFKLETPEVGGEKADLTYRIKGSIDSKGEDANKTTVVFVQTKKDDLQAMYAIPVKNNKFDGEFFLRFGPGKYDVSVMAPEFNKTNGYMQFFVGVANFTVENTNTSDQRFTLPSRGIQSDAPAIKNLAQQLTKNKKTDKEKALAVYEYVAKNVSYDVDKLNNRTFEFDDSAVKTLDEKEGVCQDFAYLAIALLRASGMEAQMVTGFAGQNHAWVETKVDGRWLTMDPTWGSGYLQNNKFVPKFTMEYFDPKPSEFQKTHTKKEVEF</sequence>
<evidence type="ECO:0000313" key="3">
    <source>
        <dbReference type="EMBL" id="MBN3553065.1"/>
    </source>
</evidence>
<dbReference type="InterPro" id="IPR002931">
    <property type="entry name" value="Transglutaminase-like"/>
</dbReference>
<proteinExistence type="predicted"/>
<protein>
    <submittedName>
        <fullName evidence="3">Transglutaminase domain-containing protein</fullName>
    </submittedName>
</protein>
<comment type="caution">
    <text evidence="3">The sequence shown here is derived from an EMBL/GenBank/DDBJ whole genome shotgun (WGS) entry which is preliminary data.</text>
</comment>
<gene>
    <name evidence="3" type="ORF">JYA63_02180</name>
</gene>
<dbReference type="EMBL" id="JAFHKR010000035">
    <property type="protein sequence ID" value="MBN3553065.1"/>
    <property type="molecule type" value="Genomic_DNA"/>
</dbReference>
<dbReference type="PROSITE" id="PS51257">
    <property type="entry name" value="PROKAR_LIPOPROTEIN"/>
    <property type="match status" value="1"/>
</dbReference>
<name>A0ABS2ZJM4_9BACL</name>
<dbReference type="Gene3D" id="3.10.620.30">
    <property type="match status" value="1"/>
</dbReference>
<accession>A0ABS2ZJM4</accession>
<dbReference type="Pfam" id="PF01841">
    <property type="entry name" value="Transglut_core"/>
    <property type="match status" value="1"/>
</dbReference>
<evidence type="ECO:0000313" key="4">
    <source>
        <dbReference type="Proteomes" id="UP001296923"/>
    </source>
</evidence>
<dbReference type="PANTHER" id="PTHR46333">
    <property type="entry name" value="CYTOKINESIS PROTEIN 3"/>
    <property type="match status" value="1"/>
</dbReference>
<dbReference type="PANTHER" id="PTHR46333:SF2">
    <property type="entry name" value="CYTOKINESIS PROTEIN 3"/>
    <property type="match status" value="1"/>
</dbReference>
<dbReference type="RefSeq" id="WP_205724314.1">
    <property type="nucleotide sequence ID" value="NZ_JAFHKR010000035.1"/>
</dbReference>
<evidence type="ECO:0000256" key="1">
    <source>
        <dbReference type="SAM" id="SignalP"/>
    </source>
</evidence>
<dbReference type="SMART" id="SM00460">
    <property type="entry name" value="TGc"/>
    <property type="match status" value="1"/>
</dbReference>
<keyword evidence="1" id="KW-0732">Signal</keyword>
<organism evidence="3 4">
    <name type="scientific">Fictibacillus nanhaiensis</name>
    <dbReference type="NCBI Taxonomy" id="742169"/>
    <lineage>
        <taxon>Bacteria</taxon>
        <taxon>Bacillati</taxon>
        <taxon>Bacillota</taxon>
        <taxon>Bacilli</taxon>
        <taxon>Bacillales</taxon>
        <taxon>Fictibacillaceae</taxon>
        <taxon>Fictibacillus</taxon>
    </lineage>
</organism>
<evidence type="ECO:0000259" key="2">
    <source>
        <dbReference type="SMART" id="SM00460"/>
    </source>
</evidence>
<dbReference type="SUPFAM" id="SSF54001">
    <property type="entry name" value="Cysteine proteinases"/>
    <property type="match status" value="1"/>
</dbReference>
<keyword evidence="4" id="KW-1185">Reference proteome</keyword>
<feature type="domain" description="Transglutaminase-like" evidence="2">
    <location>
        <begin position="465"/>
        <end position="520"/>
    </location>
</feature>
<reference evidence="3 4" key="1">
    <citation type="submission" date="2021-01" db="EMBL/GenBank/DDBJ databases">
        <title>Genome Sequencing of Type Strains.</title>
        <authorList>
            <person name="Lemaire J.F."/>
            <person name="Inderbitzin P."/>
            <person name="Collins S.B."/>
            <person name="Wespe N."/>
            <person name="Knight-Connoni V."/>
        </authorList>
    </citation>
    <scope>NUCLEOTIDE SEQUENCE [LARGE SCALE GENOMIC DNA]</scope>
    <source>
        <strain evidence="3 4">DSM 23009</strain>
    </source>
</reference>
<dbReference type="Proteomes" id="UP001296923">
    <property type="component" value="Unassembled WGS sequence"/>
</dbReference>
<feature type="signal peptide" evidence="1">
    <location>
        <begin position="1"/>
        <end position="19"/>
    </location>
</feature>